<dbReference type="EMBL" id="WOXT01000001">
    <property type="protein sequence ID" value="MUV13538.1"/>
    <property type="molecule type" value="Genomic_DNA"/>
</dbReference>
<name>A0A7C9HUB9_9GAMM</name>
<proteinExistence type="predicted"/>
<dbReference type="RefSeq" id="WP_156640722.1">
    <property type="nucleotide sequence ID" value="NZ_WOXT01000001.1"/>
</dbReference>
<evidence type="ECO:0000313" key="1">
    <source>
        <dbReference type="EMBL" id="MUV13538.1"/>
    </source>
</evidence>
<comment type="caution">
    <text evidence="1">The sequence shown here is derived from an EMBL/GenBank/DDBJ whole genome shotgun (WGS) entry which is preliminary data.</text>
</comment>
<keyword evidence="2" id="KW-1185">Reference proteome</keyword>
<dbReference type="Proteomes" id="UP000479692">
    <property type="component" value="Unassembled WGS sequence"/>
</dbReference>
<protein>
    <submittedName>
        <fullName evidence="1">Uncharacterized protein</fullName>
    </submittedName>
</protein>
<organism evidence="1 2">
    <name type="scientific">Noviluteimonas gilva</name>
    <dbReference type="NCBI Taxonomy" id="2682097"/>
    <lineage>
        <taxon>Bacteria</taxon>
        <taxon>Pseudomonadati</taxon>
        <taxon>Pseudomonadota</taxon>
        <taxon>Gammaproteobacteria</taxon>
        <taxon>Lysobacterales</taxon>
        <taxon>Lysobacteraceae</taxon>
        <taxon>Noviluteimonas</taxon>
    </lineage>
</organism>
<accession>A0A7C9HUB9</accession>
<evidence type="ECO:0000313" key="2">
    <source>
        <dbReference type="Proteomes" id="UP000479692"/>
    </source>
</evidence>
<dbReference type="AlphaFoldDB" id="A0A7C9HUB9"/>
<sequence length="79" mass="8923">MSRYHHLSPAYDSTDDALGWLLALPDAELADYARYRLPDELLAKLARAYFPNVADEYREGILADSREAYDDAARTGAEE</sequence>
<gene>
    <name evidence="1" type="ORF">GN331_04870</name>
</gene>
<reference evidence="1 2" key="1">
    <citation type="submission" date="2019-12" db="EMBL/GenBank/DDBJ databases">
        <authorList>
            <person name="Xu J."/>
        </authorList>
    </citation>
    <scope>NUCLEOTIDE SEQUENCE [LARGE SCALE GENOMIC DNA]</scope>
    <source>
        <strain evidence="1 2">HX-5-24</strain>
    </source>
</reference>